<gene>
    <name evidence="1" type="ORF">ACFOM9_07960</name>
</gene>
<sequence length="124" mass="14163">MLYSVDSNNYIDYIPHAKEYAAWRDRLPQSDFQAIWDDLSGRVSGSEIQTSSWIPGADWSGTVFQPIYDKACDQDPVASAKFFGLILWEVVRSHESAWGFGRYKLGDVPIEGMTYFRLNNPPPH</sequence>
<name>A0ABV7USN2_9GAMM</name>
<reference evidence="2" key="1">
    <citation type="journal article" date="2019" name="Int. J. Syst. Evol. Microbiol.">
        <title>The Global Catalogue of Microorganisms (GCM) 10K type strain sequencing project: providing services to taxonomists for standard genome sequencing and annotation.</title>
        <authorList>
            <consortium name="The Broad Institute Genomics Platform"/>
            <consortium name="The Broad Institute Genome Sequencing Center for Infectious Disease"/>
            <person name="Wu L."/>
            <person name="Ma J."/>
        </authorList>
    </citation>
    <scope>NUCLEOTIDE SEQUENCE [LARGE SCALE GENOMIC DNA]</scope>
    <source>
        <strain evidence="2">KCTC 42211</strain>
    </source>
</reference>
<dbReference type="Proteomes" id="UP001595724">
    <property type="component" value="Unassembled WGS sequence"/>
</dbReference>
<protein>
    <submittedName>
        <fullName evidence="1">Uncharacterized protein</fullName>
    </submittedName>
</protein>
<proteinExistence type="predicted"/>
<organism evidence="1 2">
    <name type="scientific">Luteimonas notoginsengisoli</name>
    <dbReference type="NCBI Taxonomy" id="1578200"/>
    <lineage>
        <taxon>Bacteria</taxon>
        <taxon>Pseudomonadati</taxon>
        <taxon>Pseudomonadota</taxon>
        <taxon>Gammaproteobacteria</taxon>
        <taxon>Lysobacterales</taxon>
        <taxon>Lysobacteraceae</taxon>
        <taxon>Luteimonas</taxon>
    </lineage>
</organism>
<evidence type="ECO:0000313" key="1">
    <source>
        <dbReference type="EMBL" id="MFC3660002.1"/>
    </source>
</evidence>
<evidence type="ECO:0000313" key="2">
    <source>
        <dbReference type="Proteomes" id="UP001595724"/>
    </source>
</evidence>
<comment type="caution">
    <text evidence="1">The sequence shown here is derived from an EMBL/GenBank/DDBJ whole genome shotgun (WGS) entry which is preliminary data.</text>
</comment>
<accession>A0ABV7USN2</accession>
<keyword evidence="2" id="KW-1185">Reference proteome</keyword>
<dbReference type="EMBL" id="JBHRYF010000007">
    <property type="protein sequence ID" value="MFC3660002.1"/>
    <property type="molecule type" value="Genomic_DNA"/>
</dbReference>
<dbReference type="RefSeq" id="WP_386708676.1">
    <property type="nucleotide sequence ID" value="NZ_JBHRYF010000007.1"/>
</dbReference>